<evidence type="ECO:0000313" key="2">
    <source>
        <dbReference type="Proteomes" id="UP001732700"/>
    </source>
</evidence>
<accession>A0ACD6APM5</accession>
<reference evidence="1" key="1">
    <citation type="submission" date="2021-05" db="EMBL/GenBank/DDBJ databases">
        <authorList>
            <person name="Scholz U."/>
            <person name="Mascher M."/>
            <person name="Fiebig A."/>
        </authorList>
    </citation>
    <scope>NUCLEOTIDE SEQUENCE [LARGE SCALE GENOMIC DNA]</scope>
</reference>
<keyword evidence="2" id="KW-1185">Reference proteome</keyword>
<sequence>MDSHLRARKRPRLCYHRPVIKKTRAKVHLADLSEDLLSVILSKLPIKDAMRTGILSSKWKHMWKGCSKLKFDGTTVCSSSSSVFGGQEHTQKFIDNVNAVMQQHRCMVVEELVIRFGFDSRLMEHVNTWVGFAVSSRMESLALDLAPAKFRDDQYRFPVELLDYVTLYRLRHLQLSFVYPISSAVFRI</sequence>
<dbReference type="Proteomes" id="UP001732700">
    <property type="component" value="Chromosome 7D"/>
</dbReference>
<dbReference type="EnsemblPlants" id="AVESA.00010b.r2.7DG1399700.1">
    <property type="protein sequence ID" value="AVESA.00010b.r2.7DG1399700.1.CDS.1"/>
    <property type="gene ID" value="AVESA.00010b.r2.7DG1399700"/>
</dbReference>
<proteinExistence type="predicted"/>
<protein>
    <submittedName>
        <fullName evidence="1">Uncharacterized protein</fullName>
    </submittedName>
</protein>
<name>A0ACD6APM5_AVESA</name>
<organism evidence="1 2">
    <name type="scientific">Avena sativa</name>
    <name type="common">Oat</name>
    <dbReference type="NCBI Taxonomy" id="4498"/>
    <lineage>
        <taxon>Eukaryota</taxon>
        <taxon>Viridiplantae</taxon>
        <taxon>Streptophyta</taxon>
        <taxon>Embryophyta</taxon>
        <taxon>Tracheophyta</taxon>
        <taxon>Spermatophyta</taxon>
        <taxon>Magnoliopsida</taxon>
        <taxon>Liliopsida</taxon>
        <taxon>Poales</taxon>
        <taxon>Poaceae</taxon>
        <taxon>BOP clade</taxon>
        <taxon>Pooideae</taxon>
        <taxon>Poodae</taxon>
        <taxon>Poeae</taxon>
        <taxon>Poeae Chloroplast Group 1 (Aveneae type)</taxon>
        <taxon>Aveninae</taxon>
        <taxon>Avena</taxon>
    </lineage>
</organism>
<evidence type="ECO:0000313" key="1">
    <source>
        <dbReference type="EnsemblPlants" id="AVESA.00010b.r2.7DG1399700.1.CDS.1"/>
    </source>
</evidence>
<reference evidence="1" key="2">
    <citation type="submission" date="2025-09" db="UniProtKB">
        <authorList>
            <consortium name="EnsemblPlants"/>
        </authorList>
    </citation>
    <scope>IDENTIFICATION</scope>
</reference>